<comment type="subcellular location">
    <subcellularLocation>
        <location evidence="1">Secreted</location>
    </subcellularLocation>
</comment>
<evidence type="ECO:0000256" key="1">
    <source>
        <dbReference type="ARBA" id="ARBA00004613"/>
    </source>
</evidence>
<keyword evidence="15" id="KW-1185">Reference proteome</keyword>
<dbReference type="Proteomes" id="UP000250572">
    <property type="component" value="Unassembled WGS sequence"/>
</dbReference>
<dbReference type="FunFam" id="2.10.90.10:FF:000029">
    <property type="entry name" value="glycoprotein hormone beta-5"/>
    <property type="match status" value="1"/>
</dbReference>
<keyword evidence="12" id="KW-0812">Transmembrane</keyword>
<dbReference type="InterPro" id="IPR029034">
    <property type="entry name" value="Cystine-knot_cytokine"/>
</dbReference>
<evidence type="ECO:0000259" key="13">
    <source>
        <dbReference type="Pfam" id="PF00007"/>
    </source>
</evidence>
<dbReference type="PANTHER" id="PTHR11515">
    <property type="entry name" value="GLYCOPROTEIN HORMONE BETA CHAIN"/>
    <property type="match status" value="1"/>
</dbReference>
<dbReference type="Pfam" id="PF00007">
    <property type="entry name" value="Cys_knot"/>
    <property type="match status" value="1"/>
</dbReference>
<evidence type="ECO:0000256" key="12">
    <source>
        <dbReference type="SAM" id="Phobius"/>
    </source>
</evidence>
<dbReference type="GO" id="GO:0005737">
    <property type="term" value="C:cytoplasm"/>
    <property type="evidence" value="ECO:0007669"/>
    <property type="project" value="TreeGrafter"/>
</dbReference>
<protein>
    <recommendedName>
        <fullName evidence="10">Glycoprotein hormone beta-5</fullName>
    </recommendedName>
    <alternativeName>
        <fullName evidence="11">Thyrostimulin subunit beta</fullName>
    </alternativeName>
</protein>
<evidence type="ECO:0000313" key="15">
    <source>
        <dbReference type="Proteomes" id="UP000250572"/>
    </source>
</evidence>
<evidence type="ECO:0000256" key="3">
    <source>
        <dbReference type="ARBA" id="ARBA00022525"/>
    </source>
</evidence>
<evidence type="ECO:0000256" key="6">
    <source>
        <dbReference type="ARBA" id="ARBA00023157"/>
    </source>
</evidence>
<dbReference type="STRING" id="33528.ENSGAFP00000022271"/>
<reference evidence="14 15" key="1">
    <citation type="journal article" date="2018" name="G3 (Bethesda)">
        <title>A High-Quality Reference Genome for the Invasive Mosquitofish Gambusia affinis Using a Chicago Library.</title>
        <authorList>
            <person name="Hoffberg S.L."/>
            <person name="Troendle N.J."/>
            <person name="Glenn T.C."/>
            <person name="Mahmud O."/>
            <person name="Louha S."/>
            <person name="Chalopin D."/>
            <person name="Bennetzen J.L."/>
            <person name="Mauricio R."/>
        </authorList>
    </citation>
    <scope>NUCLEOTIDE SEQUENCE [LARGE SCALE GENOMIC DNA]</scope>
    <source>
        <strain evidence="14">NE01/NJP1002.9</strain>
        <tissue evidence="14">Muscle</tissue>
    </source>
</reference>
<evidence type="ECO:0000256" key="4">
    <source>
        <dbReference type="ARBA" id="ARBA00022702"/>
    </source>
</evidence>
<dbReference type="GO" id="GO:0007186">
    <property type="term" value="P:G protein-coupled receptor signaling pathway"/>
    <property type="evidence" value="ECO:0007669"/>
    <property type="project" value="TreeGrafter"/>
</dbReference>
<name>A0A315VU01_GAMAF</name>
<feature type="domain" description="Glycoprotein hormone subunit beta" evidence="13">
    <location>
        <begin position="94"/>
        <end position="187"/>
    </location>
</feature>
<dbReference type="PANTHER" id="PTHR11515:SF14">
    <property type="entry name" value="GLYCOPROTEIN HORMONE BETA-5"/>
    <property type="match status" value="1"/>
</dbReference>
<keyword evidence="12" id="KW-1133">Transmembrane helix</keyword>
<dbReference type="SMART" id="SM00068">
    <property type="entry name" value="GHB"/>
    <property type="match status" value="1"/>
</dbReference>
<dbReference type="InterPro" id="IPR001545">
    <property type="entry name" value="Gonadotropin_bsu"/>
</dbReference>
<dbReference type="GO" id="GO:0005179">
    <property type="term" value="F:hormone activity"/>
    <property type="evidence" value="ECO:0007669"/>
    <property type="project" value="UniProtKB-KW"/>
</dbReference>
<dbReference type="GO" id="GO:0005615">
    <property type="term" value="C:extracellular space"/>
    <property type="evidence" value="ECO:0007669"/>
    <property type="project" value="TreeGrafter"/>
</dbReference>
<evidence type="ECO:0000256" key="7">
    <source>
        <dbReference type="ARBA" id="ARBA00023180"/>
    </source>
</evidence>
<dbReference type="SUPFAM" id="SSF57501">
    <property type="entry name" value="Cystine-knot cytokines"/>
    <property type="match status" value="1"/>
</dbReference>
<comment type="caution">
    <text evidence="14">The sequence shown here is derived from an EMBL/GenBank/DDBJ whole genome shotgun (WGS) entry which is preliminary data.</text>
</comment>
<evidence type="ECO:0000256" key="9">
    <source>
        <dbReference type="ARBA" id="ARBA00064459"/>
    </source>
</evidence>
<comment type="similarity">
    <text evidence="2">Belongs to the glycoprotein hormones subunit beta family.</text>
</comment>
<evidence type="ECO:0000313" key="14">
    <source>
        <dbReference type="EMBL" id="PWA27065.1"/>
    </source>
</evidence>
<keyword evidence="5" id="KW-0732">Signal</keyword>
<keyword evidence="7" id="KW-0325">Glycoprotein</keyword>
<feature type="transmembrane region" description="Helical" evidence="12">
    <location>
        <begin position="63"/>
        <end position="85"/>
    </location>
</feature>
<keyword evidence="6" id="KW-1015">Disulfide bond</keyword>
<dbReference type="CDD" id="cd00069">
    <property type="entry name" value="GHB_like"/>
    <property type="match status" value="1"/>
</dbReference>
<keyword evidence="3" id="KW-0964">Secreted</keyword>
<proteinExistence type="inferred from homology"/>
<dbReference type="InterPro" id="IPR006208">
    <property type="entry name" value="Glyco_hormone_CN"/>
</dbReference>
<accession>A0A315VU01</accession>
<evidence type="ECO:0000256" key="8">
    <source>
        <dbReference type="ARBA" id="ARBA00054534"/>
    </source>
</evidence>
<keyword evidence="12" id="KW-0472">Membrane</keyword>
<sequence length="189" mass="21738">MRGNELDGQQLFFFYFEMFDIGKKLGKDSMNRQYFGRKCGYKLAQSDEVILTKSELLQARMPLRLFSLSVLLLLVAAAAVVSVSMTTPLQSFRGCAVREFSFVAQKPGCKGLHITTEACWGRCHTWERPIIEPPYIHRHHRVCTYSRIRHMTARLPGCLPNVSPLYHYPMALQCHCTFCSMEDTECQTF</sequence>
<comment type="function">
    <text evidence="8">Functions as a heterodimeric glycoprotein hormone with GPHA2 able to bind and activate the thyroid-stimulating hormone receptor (TSHR), leading to increased cAMP production. Plays a central role in controlling thyroid cell metabolism.</text>
</comment>
<evidence type="ECO:0000256" key="5">
    <source>
        <dbReference type="ARBA" id="ARBA00022729"/>
    </source>
</evidence>
<gene>
    <name evidence="14" type="ORF">CCH79_00011626</name>
</gene>
<comment type="subunit">
    <text evidence="9">Heterodimer with GPHA2; this heterodimer interacts with thyroid-stimulating hormone receptor (TSHR), and hence stimulates cAMP production.</text>
</comment>
<dbReference type="GO" id="GO:0002155">
    <property type="term" value="P:regulation of thyroid hormone receptor signaling pathway"/>
    <property type="evidence" value="ECO:0007669"/>
    <property type="project" value="TreeGrafter"/>
</dbReference>
<keyword evidence="4" id="KW-0372">Hormone</keyword>
<dbReference type="EMBL" id="NHOQ01001086">
    <property type="protein sequence ID" value="PWA27065.1"/>
    <property type="molecule type" value="Genomic_DNA"/>
</dbReference>
<organism evidence="14 15">
    <name type="scientific">Gambusia affinis</name>
    <name type="common">Western mosquitofish</name>
    <name type="synonym">Heterandria affinis</name>
    <dbReference type="NCBI Taxonomy" id="33528"/>
    <lineage>
        <taxon>Eukaryota</taxon>
        <taxon>Metazoa</taxon>
        <taxon>Chordata</taxon>
        <taxon>Craniata</taxon>
        <taxon>Vertebrata</taxon>
        <taxon>Euteleostomi</taxon>
        <taxon>Actinopterygii</taxon>
        <taxon>Neopterygii</taxon>
        <taxon>Teleostei</taxon>
        <taxon>Neoteleostei</taxon>
        <taxon>Acanthomorphata</taxon>
        <taxon>Ovalentaria</taxon>
        <taxon>Atherinomorphae</taxon>
        <taxon>Cyprinodontiformes</taxon>
        <taxon>Poeciliidae</taxon>
        <taxon>Poeciliinae</taxon>
        <taxon>Gambusia</taxon>
    </lineage>
</organism>
<dbReference type="AlphaFoldDB" id="A0A315VU01"/>
<evidence type="ECO:0000256" key="11">
    <source>
        <dbReference type="ARBA" id="ARBA00079540"/>
    </source>
</evidence>
<dbReference type="Gene3D" id="2.10.90.10">
    <property type="entry name" value="Cystine-knot cytokines"/>
    <property type="match status" value="1"/>
</dbReference>
<evidence type="ECO:0000256" key="10">
    <source>
        <dbReference type="ARBA" id="ARBA00068436"/>
    </source>
</evidence>
<evidence type="ECO:0000256" key="2">
    <source>
        <dbReference type="ARBA" id="ARBA00006552"/>
    </source>
</evidence>